<dbReference type="RefSeq" id="WP_143008125.1">
    <property type="nucleotide sequence ID" value="NZ_FNID01000050.1"/>
</dbReference>
<dbReference type="Proteomes" id="UP000199182">
    <property type="component" value="Unassembled WGS sequence"/>
</dbReference>
<dbReference type="AlphaFoldDB" id="A0A1H0GEX7"/>
<reference evidence="2 3" key="1">
    <citation type="submission" date="2016-10" db="EMBL/GenBank/DDBJ databases">
        <authorList>
            <person name="de Groot N.N."/>
        </authorList>
    </citation>
    <scope>NUCLEOTIDE SEQUENCE [LARGE SCALE GENOMIC DNA]</scope>
    <source>
        <strain evidence="2 3">CGMCC 1.5012</strain>
    </source>
</reference>
<feature type="signal peptide" evidence="1">
    <location>
        <begin position="1"/>
        <end position="22"/>
    </location>
</feature>
<dbReference type="PROSITE" id="PS51257">
    <property type="entry name" value="PROKAR_LIPOPROTEIN"/>
    <property type="match status" value="1"/>
</dbReference>
<evidence type="ECO:0000256" key="1">
    <source>
        <dbReference type="SAM" id="SignalP"/>
    </source>
</evidence>
<feature type="chain" id="PRO_5011730463" description="Lipoprotein" evidence="1">
    <location>
        <begin position="23"/>
        <end position="416"/>
    </location>
</feature>
<evidence type="ECO:0000313" key="3">
    <source>
        <dbReference type="Proteomes" id="UP000199182"/>
    </source>
</evidence>
<name>A0A1H0GEX7_9FIRM</name>
<accession>A0A1H0GEX7</accession>
<keyword evidence="3" id="KW-1185">Reference proteome</keyword>
<dbReference type="STRING" id="258515.SAMN05192585_15010"/>
<dbReference type="EMBL" id="FNID01000050">
    <property type="protein sequence ID" value="SDO05450.1"/>
    <property type="molecule type" value="Genomic_DNA"/>
</dbReference>
<gene>
    <name evidence="2" type="ORF">SAMN05192585_15010</name>
</gene>
<sequence>MKKLTLLMICLLLLVSCSHEWGEDVSVFSQTGVSSQEKVNFREIDLSPVEKKGCSFLFAKGNYIFYTVVKDNVDEKGMPIMGVPQDSKMEVRAYDFLTGKDNSCGYLERIDIYSNDCAMPSQDNLVYSCFVQTPVDGDYNKPMNAQIVCFDADSANMSVIKEFKTDSQLQRVAPAGNGKLLIGNTGTASLNNADGKIKTDVRIYDVQKNSFTTVCEKRADATTMTGGIITAYTYARDKVYVVLADYKGEKRPDYLLESFTEEGERISSIKLDGFDEFFQEGKDMSNLEGLDDASYQTVNEIHVFGDYLLLNGFSTGGLILQMNEDDFQQIYLGDKANVWTKGLPDDAQKRIYMSMGQKIYKLETDAHAFTEVKPNPTESYQYISVISNSTGALVSYSQDNKTWKNYYYEKPEDFFS</sequence>
<organism evidence="2 3">
    <name type="scientific">Acetanaerobacterium elongatum</name>
    <dbReference type="NCBI Taxonomy" id="258515"/>
    <lineage>
        <taxon>Bacteria</taxon>
        <taxon>Bacillati</taxon>
        <taxon>Bacillota</taxon>
        <taxon>Clostridia</taxon>
        <taxon>Eubacteriales</taxon>
        <taxon>Oscillospiraceae</taxon>
        <taxon>Acetanaerobacterium</taxon>
    </lineage>
</organism>
<evidence type="ECO:0000313" key="2">
    <source>
        <dbReference type="EMBL" id="SDO05450.1"/>
    </source>
</evidence>
<evidence type="ECO:0008006" key="4">
    <source>
        <dbReference type="Google" id="ProtNLM"/>
    </source>
</evidence>
<proteinExistence type="predicted"/>
<dbReference type="SUPFAM" id="SSF75011">
    <property type="entry name" value="3-carboxy-cis,cis-mucoante lactonizing enzyme"/>
    <property type="match status" value="1"/>
</dbReference>
<protein>
    <recommendedName>
        <fullName evidence="4">Lipoprotein</fullName>
    </recommendedName>
</protein>
<keyword evidence="1" id="KW-0732">Signal</keyword>